<keyword evidence="5" id="KW-0539">Nucleus</keyword>
<feature type="compositionally biased region" description="Basic and acidic residues" evidence="8">
    <location>
        <begin position="1023"/>
        <end position="1043"/>
    </location>
</feature>
<feature type="domain" description="WWE" evidence="9">
    <location>
        <begin position="981"/>
        <end position="1075"/>
    </location>
</feature>
<evidence type="ECO:0000313" key="12">
    <source>
        <dbReference type="EMBL" id="EGD79316.1"/>
    </source>
</evidence>
<feature type="region of interest" description="Disordered" evidence="8">
    <location>
        <begin position="710"/>
        <end position="732"/>
    </location>
</feature>
<dbReference type="PROSITE" id="PS50918">
    <property type="entry name" value="WWE"/>
    <property type="match status" value="1"/>
</dbReference>
<dbReference type="InterPro" id="IPR002589">
    <property type="entry name" value="Macro_dom"/>
</dbReference>
<protein>
    <recommendedName>
        <fullName evidence="6">Poly [ADP-ribose] polymerase</fullName>
        <shortName evidence="6">PARP</shortName>
        <ecNumber evidence="6">2.4.2.-</ecNumber>
    </recommendedName>
</protein>
<dbReference type="InterPro" id="IPR012317">
    <property type="entry name" value="Poly(ADP-ribose)pol_cat_dom"/>
</dbReference>
<evidence type="ECO:0000256" key="8">
    <source>
        <dbReference type="SAM" id="MobiDB-lite"/>
    </source>
</evidence>
<keyword evidence="13" id="KW-1185">Reference proteome</keyword>
<feature type="region of interest" description="Disordered" evidence="8">
    <location>
        <begin position="1096"/>
        <end position="1161"/>
    </location>
</feature>
<dbReference type="GO" id="GO:0005634">
    <property type="term" value="C:nucleus"/>
    <property type="evidence" value="ECO:0007669"/>
    <property type="project" value="UniProtKB-SubCell"/>
</dbReference>
<dbReference type="EC" id="2.4.2.-" evidence="6"/>
<dbReference type="InParanoid" id="F2UNW1"/>
<dbReference type="InterPro" id="IPR043472">
    <property type="entry name" value="Macro_dom-like"/>
</dbReference>
<dbReference type="Pfam" id="PF02825">
    <property type="entry name" value="WWE"/>
    <property type="match status" value="1"/>
</dbReference>
<dbReference type="SUPFAM" id="SSF117839">
    <property type="entry name" value="WWE domain"/>
    <property type="match status" value="1"/>
</dbReference>
<evidence type="ECO:0000256" key="4">
    <source>
        <dbReference type="ARBA" id="ARBA00023027"/>
    </source>
</evidence>
<dbReference type="GO" id="GO:0003950">
    <property type="term" value="F:NAD+ poly-ADP-ribosyltransferase activity"/>
    <property type="evidence" value="ECO:0007669"/>
    <property type="project" value="UniProtKB-UniRule"/>
</dbReference>
<dbReference type="GO" id="GO:0010629">
    <property type="term" value="P:negative regulation of gene expression"/>
    <property type="evidence" value="ECO:0007669"/>
    <property type="project" value="TreeGrafter"/>
</dbReference>
<sequence>MPPHRKGQRCPHGSKAVCRTSACYYVHTDEKNVECDFGSGCTNASCPRVHPAPLKFQCQRGRHCSSSTCDRIHPAAKKSQTLCIHDEKCTNASCQRQHPKRDAMRAQPQPQPMFPKSPSMFGKSPSKSPSFGQHATQPPFPAQPPRFFGAPSAPTPDGGVTNVPTPIPGKMYYVNTFGNAKLREIADAVSQDMSWTIDRKNRAIVITGATMAEREVVKNQFKSFLKHNLTCDRVEVEGCTFAELKENTQALNLAKRSNIIISYHDGAVDLTYQGDDGDAVAVLPRLEAVLRAQAVTTQVVPLPNNERALISVVRAATTALADMIANQFPNTKFTVEFPGPVMTVRGPASSVQRAAKRITAYLQDIKVLKRKAKKPSRQLAHALCHFLRRAVRQINADATGNMDGDTEAHGEDDDASDDNDDDLGVGPPKPTKPKKHAAASESDVEFPYILFKVFSSFFTHPTGKGKARGKGKGPAGGSNKNSGGDNADFVRVQLTGPSDARKDLERLAQRVDAFIQTFVSASVRVKKETFNTMRASLLELDVNEHYRAHDKTLLLSGAEAAVEEAKKRLDQAEQRLRPLTYKLHASSSIMRMALLLRCNSTALTQLRDQVARAFPDVNISIHSGAQDAKNPGSREVARLVGTKDVVVPAHKMAEQKLQQLEQDMLTENIELDTAELGVFQRQEGRGLMRNARDMGVVVLSPRDAHKMLEADSKQASKHAAASTPSTPAKVSTPAATPVLMAHVAGGTDTAIGLKVLCGDFKGMHVDAIVNAANEDLMHCGGIAFAIAKAAGLQFSDECQKSVAAHGRVRAGTARHTSSGDLAKSTQIKHVLHAVAPIYSGDGGSGGGKSMLSSFLASLPKLGFGGDTQAQLSASLRACVQEAIRLAGRLPDVSSIGIPAIGSGVFGWPEAEATREIVKAVVASVNSGSLGNIKRVVLFDAMQAKASAFAAAVKALAERDGAGGKSSSSTTSSTSTTSSSASYHVPRVLEKPEYVWMWRFHERDQWVMYDWDQQVQIEQAHGAGRQDDFRISGDRGGVRSDSKHIPEGEKYPVYFVNLGKMTQRNAKSNFERRIQRVRWTEAMPLPPLFEDRRQEALALAQAQQRAQRSQSSSSTHMSSAKGQSASSSSSSSSSARIVNVREPKAVKEAETGGSVPKPSSITSTAALPKKGFVLCGPRAKVQAVKDKWTSELHDMWQQSEIKLFENDREHNERLLDHKDVRAAIAKHGAKIRVNPAGNIVLEYVTESAFHEINSTMVKLVEEIKVPRTWTTMKDPRSVEVVPVPAGTQEYQDVVEIFSRGGFTKTVLKVERVQNKYLWDCYFHKRDVLNRHSIGANEKHMFHGTGAVDPAIIADTNFDFRYASAGLFGRGAYFAELMEYSDRGYAYVCPDDPTKRQVFIARVAAGKVEERGSNCDQSIKHQSPGFDSVGGMVTATHKAIIIYDLQQAYPEYLITYSA</sequence>
<feature type="region of interest" description="Disordered" evidence="8">
    <location>
        <begin position="94"/>
        <end position="145"/>
    </location>
</feature>
<keyword evidence="4 6" id="KW-0520">NAD</keyword>
<feature type="compositionally biased region" description="Low complexity" evidence="8">
    <location>
        <begin position="965"/>
        <end position="979"/>
    </location>
</feature>
<dbReference type="KEGG" id="sre:PTSG_09730"/>
<dbReference type="PANTHER" id="PTHR14453">
    <property type="entry name" value="PARP/ZINC FINGER CCCH TYPE DOMAIN CONTAINING PROTEIN"/>
    <property type="match status" value="1"/>
</dbReference>
<evidence type="ECO:0000256" key="7">
    <source>
        <dbReference type="SAM" id="Coils"/>
    </source>
</evidence>
<reference evidence="12" key="1">
    <citation type="submission" date="2009-08" db="EMBL/GenBank/DDBJ databases">
        <title>Annotation of Salpingoeca rosetta.</title>
        <authorList>
            <consortium name="The Broad Institute Genome Sequencing Platform"/>
            <person name="Russ C."/>
            <person name="Cuomo C."/>
            <person name="Burger G."/>
            <person name="Gray M.W."/>
            <person name="Holland P.W.H."/>
            <person name="King N."/>
            <person name="Lang F.B.F."/>
            <person name="Roger A.J."/>
            <person name="Ruiz-Trillo I."/>
            <person name="Young S.K."/>
            <person name="Zeng Q."/>
            <person name="Gargeya S."/>
            <person name="Alvarado L."/>
            <person name="Berlin A."/>
            <person name="Chapman S.B."/>
            <person name="Chen Z."/>
            <person name="Freedman E."/>
            <person name="Gellesch M."/>
            <person name="Goldberg J."/>
            <person name="Griggs A."/>
            <person name="Gujja S."/>
            <person name="Heilman E."/>
            <person name="Heiman D."/>
            <person name="Howarth C."/>
            <person name="Mehta T."/>
            <person name="Neiman D."/>
            <person name="Pearson M."/>
            <person name="Roberts A."/>
            <person name="Saif S."/>
            <person name="Shea T."/>
            <person name="Shenoy N."/>
            <person name="Sisk P."/>
            <person name="Stolte C."/>
            <person name="Sykes S."/>
            <person name="White J."/>
            <person name="Yandava C."/>
            <person name="Haas B."/>
            <person name="Nusbaum C."/>
            <person name="Birren B."/>
        </authorList>
    </citation>
    <scope>NUCLEOTIDE SEQUENCE [LARGE SCALE GENOMIC DNA]</scope>
    <source>
        <strain evidence="12">ATCC 50818</strain>
    </source>
</reference>
<dbReference type="Gene3D" id="3.40.220.10">
    <property type="entry name" value="Leucine Aminopeptidase, subunit E, domain 1"/>
    <property type="match status" value="1"/>
</dbReference>
<dbReference type="Pfam" id="PF00644">
    <property type="entry name" value="PARP"/>
    <property type="match status" value="1"/>
</dbReference>
<dbReference type="PROSITE" id="PS51059">
    <property type="entry name" value="PARP_CATALYTIC"/>
    <property type="match status" value="1"/>
</dbReference>
<dbReference type="EMBL" id="GL832985">
    <property type="protein sequence ID" value="EGD79316.1"/>
    <property type="molecule type" value="Genomic_DNA"/>
</dbReference>
<feature type="region of interest" description="Disordered" evidence="8">
    <location>
        <begin position="959"/>
        <end position="981"/>
    </location>
</feature>
<feature type="region of interest" description="Disordered" evidence="8">
    <location>
        <begin position="1019"/>
        <end position="1043"/>
    </location>
</feature>
<feature type="compositionally biased region" description="Acidic residues" evidence="8">
    <location>
        <begin position="410"/>
        <end position="423"/>
    </location>
</feature>
<feature type="domain" description="Macro" evidence="11">
    <location>
        <begin position="740"/>
        <end position="956"/>
    </location>
</feature>
<gene>
    <name evidence="12" type="ORF">PTSG_09730</name>
</gene>
<dbReference type="SUPFAM" id="SSF52949">
    <property type="entry name" value="Macro domain-like"/>
    <property type="match status" value="1"/>
</dbReference>
<dbReference type="PROSITE" id="PS51154">
    <property type="entry name" value="MACRO"/>
    <property type="match status" value="1"/>
</dbReference>
<dbReference type="STRING" id="946362.F2UNW1"/>
<dbReference type="PANTHER" id="PTHR14453:SF67">
    <property type="entry name" value="POLY [ADP-RIBOSE] POLYMERASE"/>
    <property type="match status" value="1"/>
</dbReference>
<feature type="region of interest" description="Disordered" evidence="8">
    <location>
        <begin position="462"/>
        <end position="488"/>
    </location>
</feature>
<name>F2UNW1_SALR5</name>
<dbReference type="Pfam" id="PF01661">
    <property type="entry name" value="Macro"/>
    <property type="match status" value="1"/>
</dbReference>
<evidence type="ECO:0000256" key="2">
    <source>
        <dbReference type="ARBA" id="ARBA00022676"/>
    </source>
</evidence>
<evidence type="ECO:0000313" key="13">
    <source>
        <dbReference type="Proteomes" id="UP000007799"/>
    </source>
</evidence>
<evidence type="ECO:0000256" key="5">
    <source>
        <dbReference type="ARBA" id="ARBA00023242"/>
    </source>
</evidence>
<keyword evidence="3 6" id="KW-0808">Transferase</keyword>
<dbReference type="InterPro" id="IPR004170">
    <property type="entry name" value="WWE_dom"/>
</dbReference>
<dbReference type="GO" id="GO:0070212">
    <property type="term" value="P:protein poly-ADP-ribosylation"/>
    <property type="evidence" value="ECO:0007669"/>
    <property type="project" value="TreeGrafter"/>
</dbReference>
<dbReference type="eggNOG" id="KOG4177">
    <property type="taxonomic scope" value="Eukaryota"/>
</dbReference>
<dbReference type="GO" id="GO:1990404">
    <property type="term" value="F:NAD+-protein mono-ADP-ribosyltransferase activity"/>
    <property type="evidence" value="ECO:0007669"/>
    <property type="project" value="TreeGrafter"/>
</dbReference>
<dbReference type="Proteomes" id="UP000007799">
    <property type="component" value="Unassembled WGS sequence"/>
</dbReference>
<evidence type="ECO:0000256" key="3">
    <source>
        <dbReference type="ARBA" id="ARBA00022679"/>
    </source>
</evidence>
<dbReference type="InterPro" id="IPR052056">
    <property type="entry name" value="Mono-ARTD/PARP"/>
</dbReference>
<feature type="compositionally biased region" description="Basic and acidic residues" evidence="8">
    <location>
        <begin position="1138"/>
        <end position="1149"/>
    </location>
</feature>
<evidence type="ECO:0000256" key="1">
    <source>
        <dbReference type="ARBA" id="ARBA00004123"/>
    </source>
</evidence>
<dbReference type="SMART" id="SM00506">
    <property type="entry name" value="A1pp"/>
    <property type="match status" value="1"/>
</dbReference>
<feature type="domain" description="PARP catalytic" evidence="10">
    <location>
        <begin position="1262"/>
        <end position="1456"/>
    </location>
</feature>
<dbReference type="Gene3D" id="3.30.720.50">
    <property type="match status" value="1"/>
</dbReference>
<keyword evidence="2 6" id="KW-0328">Glycosyltransferase</keyword>
<evidence type="ECO:0000259" key="10">
    <source>
        <dbReference type="PROSITE" id="PS51059"/>
    </source>
</evidence>
<evidence type="ECO:0000259" key="9">
    <source>
        <dbReference type="PROSITE" id="PS50918"/>
    </source>
</evidence>
<dbReference type="Gene3D" id="3.90.228.10">
    <property type="match status" value="1"/>
</dbReference>
<dbReference type="GeneID" id="16069627"/>
<dbReference type="Gene3D" id="4.10.1000.40">
    <property type="match status" value="1"/>
</dbReference>
<evidence type="ECO:0000259" key="11">
    <source>
        <dbReference type="PROSITE" id="PS51154"/>
    </source>
</evidence>
<dbReference type="GO" id="GO:0003714">
    <property type="term" value="F:transcription corepressor activity"/>
    <property type="evidence" value="ECO:0007669"/>
    <property type="project" value="TreeGrafter"/>
</dbReference>
<proteinExistence type="predicted"/>
<organism evidence="13">
    <name type="scientific">Salpingoeca rosetta (strain ATCC 50818 / BSB-021)</name>
    <dbReference type="NCBI Taxonomy" id="946362"/>
    <lineage>
        <taxon>Eukaryota</taxon>
        <taxon>Choanoflagellata</taxon>
        <taxon>Craspedida</taxon>
        <taxon>Salpingoecidae</taxon>
        <taxon>Salpingoeca</taxon>
    </lineage>
</organism>
<evidence type="ECO:0000256" key="6">
    <source>
        <dbReference type="RuleBase" id="RU362114"/>
    </source>
</evidence>
<feature type="region of interest" description="Disordered" evidence="8">
    <location>
        <begin position="399"/>
        <end position="439"/>
    </location>
</feature>
<dbReference type="SUPFAM" id="SSF56399">
    <property type="entry name" value="ADP-ribosylation"/>
    <property type="match status" value="1"/>
</dbReference>
<accession>F2UNW1</accession>
<dbReference type="RefSeq" id="XP_004989085.1">
    <property type="nucleotide sequence ID" value="XM_004989028.1"/>
</dbReference>
<feature type="compositionally biased region" description="Low complexity" evidence="8">
    <location>
        <begin position="1096"/>
        <end position="1134"/>
    </location>
</feature>
<keyword evidence="7" id="KW-0175">Coiled coil</keyword>
<dbReference type="eggNOG" id="KOG2633">
    <property type="taxonomic scope" value="Eukaryota"/>
</dbReference>
<dbReference type="OrthoDB" id="6133115at2759"/>
<dbReference type="InterPro" id="IPR037197">
    <property type="entry name" value="WWE_dom_sf"/>
</dbReference>
<comment type="subcellular location">
    <subcellularLocation>
        <location evidence="1">Nucleus</location>
    </subcellularLocation>
</comment>
<feature type="coiled-coil region" evidence="7">
    <location>
        <begin position="555"/>
        <end position="582"/>
    </location>
</feature>
<dbReference type="GO" id="GO:0005737">
    <property type="term" value="C:cytoplasm"/>
    <property type="evidence" value="ECO:0007669"/>
    <property type="project" value="TreeGrafter"/>
</dbReference>